<dbReference type="AlphaFoldDB" id="A0A1F7H7U4"/>
<dbReference type="STRING" id="1802040.A3C28_06355"/>
<organism evidence="7 8">
    <name type="scientific">Candidatus Roizmanbacteria bacterium RIFCSPHIGHO2_02_FULL_39_9</name>
    <dbReference type="NCBI Taxonomy" id="1802040"/>
    <lineage>
        <taxon>Bacteria</taxon>
        <taxon>Candidatus Roizmaniibacteriota</taxon>
    </lineage>
</organism>
<evidence type="ECO:0000256" key="3">
    <source>
        <dbReference type="ARBA" id="ARBA00022853"/>
    </source>
</evidence>
<dbReference type="Proteomes" id="UP000178597">
    <property type="component" value="Unassembled WGS sequence"/>
</dbReference>
<evidence type="ECO:0000259" key="6">
    <source>
        <dbReference type="PROSITE" id="PS51569"/>
    </source>
</evidence>
<keyword evidence="3" id="KW-0156">Chromatin regulator</keyword>
<evidence type="ECO:0000313" key="8">
    <source>
        <dbReference type="Proteomes" id="UP000178597"/>
    </source>
</evidence>
<comment type="caution">
    <text evidence="7">The sequence shown here is derived from an EMBL/GenBank/DDBJ whole genome shotgun (WGS) entry which is preliminary data.</text>
</comment>
<evidence type="ECO:0000256" key="2">
    <source>
        <dbReference type="ARBA" id="ARBA00020987"/>
    </source>
</evidence>
<proteinExistence type="predicted"/>
<dbReference type="EMBL" id="MFZP01000032">
    <property type="protein sequence ID" value="OGK26946.1"/>
    <property type="molecule type" value="Genomic_DNA"/>
</dbReference>
<evidence type="ECO:0000256" key="1">
    <source>
        <dbReference type="ARBA" id="ARBA00012190"/>
    </source>
</evidence>
<dbReference type="InterPro" id="IPR030445">
    <property type="entry name" value="H3-K79_meTrfase"/>
</dbReference>
<comment type="catalytic activity">
    <reaction evidence="5">
        <text>L-lysyl(79)-[histone H3] + 3 S-adenosyl-L-methionine = N(6),N(6),N(6)-trimethyl-L-lysyl(79)-[histone H3] + 3 S-adenosyl-L-homocysteine + 3 H(+)</text>
        <dbReference type="Rhea" id="RHEA:60328"/>
        <dbReference type="Rhea" id="RHEA-COMP:15549"/>
        <dbReference type="Rhea" id="RHEA-COMP:15552"/>
        <dbReference type="ChEBI" id="CHEBI:15378"/>
        <dbReference type="ChEBI" id="CHEBI:29969"/>
        <dbReference type="ChEBI" id="CHEBI:57856"/>
        <dbReference type="ChEBI" id="CHEBI:59789"/>
        <dbReference type="ChEBI" id="CHEBI:61961"/>
        <dbReference type="EC" id="2.1.1.360"/>
    </reaction>
</comment>
<dbReference type="PANTHER" id="PTHR21451:SF19">
    <property type="entry name" value="ACTIVATED IN BLOCKED UNFOLDED PROTEIN RESPONSE"/>
    <property type="match status" value="1"/>
</dbReference>
<name>A0A1F7H7U4_9BACT</name>
<evidence type="ECO:0000313" key="7">
    <source>
        <dbReference type="EMBL" id="OGK26946.1"/>
    </source>
</evidence>
<dbReference type="PROSITE" id="PS51569">
    <property type="entry name" value="DOT1"/>
    <property type="match status" value="1"/>
</dbReference>
<dbReference type="SUPFAM" id="SSF53335">
    <property type="entry name" value="S-adenosyl-L-methionine-dependent methyltransferases"/>
    <property type="match status" value="1"/>
</dbReference>
<reference evidence="7 8" key="1">
    <citation type="journal article" date="2016" name="Nat. Commun.">
        <title>Thousands of microbial genomes shed light on interconnected biogeochemical processes in an aquifer system.</title>
        <authorList>
            <person name="Anantharaman K."/>
            <person name="Brown C.T."/>
            <person name="Hug L.A."/>
            <person name="Sharon I."/>
            <person name="Castelle C.J."/>
            <person name="Probst A.J."/>
            <person name="Thomas B.C."/>
            <person name="Singh A."/>
            <person name="Wilkins M.J."/>
            <person name="Karaoz U."/>
            <person name="Brodie E.L."/>
            <person name="Williams K.H."/>
            <person name="Hubbard S.S."/>
            <person name="Banfield J.F."/>
        </authorList>
    </citation>
    <scope>NUCLEOTIDE SEQUENCE [LARGE SCALE GENOMIC DNA]</scope>
</reference>
<evidence type="ECO:0000256" key="4">
    <source>
        <dbReference type="ARBA" id="ARBA00029821"/>
    </source>
</evidence>
<dbReference type="EC" id="2.1.1.360" evidence="1"/>
<dbReference type="GO" id="GO:0051726">
    <property type="term" value="P:regulation of cell cycle"/>
    <property type="evidence" value="ECO:0007669"/>
    <property type="project" value="InterPro"/>
</dbReference>
<accession>A0A1F7H7U4</accession>
<gene>
    <name evidence="7" type="ORF">A3C28_06355</name>
</gene>
<dbReference type="Pfam" id="PF08123">
    <property type="entry name" value="DOT1"/>
    <property type="match status" value="1"/>
</dbReference>
<feature type="domain" description="DOT1" evidence="6">
    <location>
        <begin position="1"/>
        <end position="204"/>
    </location>
</feature>
<dbReference type="CDD" id="cd02440">
    <property type="entry name" value="AdoMet_MTases"/>
    <property type="match status" value="1"/>
</dbReference>
<protein>
    <recommendedName>
        <fullName evidence="2">Histone-lysine N-methyltransferase, H3 lysine-79 specific</fullName>
        <ecNumber evidence="1">2.1.1.360</ecNumber>
    </recommendedName>
    <alternativeName>
        <fullName evidence="4">Histone H3-K79 methyltransferase</fullName>
    </alternativeName>
</protein>
<dbReference type="PANTHER" id="PTHR21451">
    <property type="entry name" value="HISTONE H3 METHYLTRANSFERASE"/>
    <property type="match status" value="1"/>
</dbReference>
<dbReference type="Gene3D" id="3.40.50.150">
    <property type="entry name" value="Vaccinia Virus protein VP39"/>
    <property type="match status" value="1"/>
</dbReference>
<dbReference type="GO" id="GO:0140956">
    <property type="term" value="F:histone H3K79 trimethyltransferase activity"/>
    <property type="evidence" value="ECO:0007669"/>
    <property type="project" value="UniProtKB-EC"/>
</dbReference>
<dbReference type="InterPro" id="IPR025789">
    <property type="entry name" value="DOT1_dom"/>
</dbReference>
<evidence type="ECO:0000256" key="5">
    <source>
        <dbReference type="ARBA" id="ARBA00047770"/>
    </source>
</evidence>
<sequence>MDFDIAKSVFESLYSGVNGYEISSRARKKISYASKAHTYGEVTPEGFSAMLKKPQIVSTGTFYDLGSGTGKGVVLASLFGNFTKIIGIEMLEDLYLESKKILSRYEEAIRPILPDAKKQQTLDFLHGDFLEQDFSSADMIFAHSTCFHDELMTALERRCMSLKKGAKVLLVTKTFQSAFFKFLKMEEYPMTWGKATVNFYEKVE</sequence>
<dbReference type="InterPro" id="IPR029063">
    <property type="entry name" value="SAM-dependent_MTases_sf"/>
</dbReference>